<dbReference type="Proteomes" id="UP000243250">
    <property type="component" value="Unassembled WGS sequence"/>
</dbReference>
<dbReference type="InterPro" id="IPR040624">
    <property type="entry name" value="HalOD1"/>
</dbReference>
<organism evidence="2 3">
    <name type="scientific">Halogeometricum limi</name>
    <dbReference type="NCBI Taxonomy" id="555875"/>
    <lineage>
        <taxon>Archaea</taxon>
        <taxon>Methanobacteriati</taxon>
        <taxon>Methanobacteriota</taxon>
        <taxon>Stenosarchaea group</taxon>
        <taxon>Halobacteria</taxon>
        <taxon>Halobacteriales</taxon>
        <taxon>Haloferacaceae</taxon>
        <taxon>Halogeometricum</taxon>
    </lineage>
</organism>
<protein>
    <recommendedName>
        <fullName evidence="1">Halobacterial output domain-containing protein</fullName>
    </recommendedName>
</protein>
<reference evidence="3" key="1">
    <citation type="submission" date="2016-10" db="EMBL/GenBank/DDBJ databases">
        <authorList>
            <person name="Varghese N."/>
            <person name="Submissions S."/>
        </authorList>
    </citation>
    <scope>NUCLEOTIDE SEQUENCE [LARGE SCALE GENOMIC DNA]</scope>
    <source>
        <strain evidence="3">CGMCC 1.8711</strain>
    </source>
</reference>
<evidence type="ECO:0000259" key="1">
    <source>
        <dbReference type="Pfam" id="PF18545"/>
    </source>
</evidence>
<accession>A0A1I6HLP6</accession>
<dbReference type="Pfam" id="PF18545">
    <property type="entry name" value="HalOD1"/>
    <property type="match status" value="1"/>
</dbReference>
<name>A0A1I6HLP6_9EURY</name>
<feature type="domain" description="Halobacterial output" evidence="1">
    <location>
        <begin position="20"/>
        <end position="75"/>
    </location>
</feature>
<dbReference type="RefSeq" id="WP_089880963.1">
    <property type="nucleotide sequence ID" value="NZ_FOYS01000003.1"/>
</dbReference>
<sequence>MNEWKHTADEFVSYEIGEGPVVEGVIRALAIHHDEDPLRLEPLYRAVDPRELARLGTDVDRISFEYRGSDVVVEEGCVAVLTTRR</sequence>
<dbReference type="EMBL" id="FOYS01000003">
    <property type="protein sequence ID" value="SFR55372.1"/>
    <property type="molecule type" value="Genomic_DNA"/>
</dbReference>
<keyword evidence="3" id="KW-1185">Reference proteome</keyword>
<proteinExistence type="predicted"/>
<evidence type="ECO:0000313" key="2">
    <source>
        <dbReference type="EMBL" id="SFR55372.1"/>
    </source>
</evidence>
<dbReference type="STRING" id="555875.SAMN04488124_2377"/>
<dbReference type="AlphaFoldDB" id="A0A1I6HLP6"/>
<evidence type="ECO:0000313" key="3">
    <source>
        <dbReference type="Proteomes" id="UP000243250"/>
    </source>
</evidence>
<gene>
    <name evidence="2" type="ORF">SAMN04488124_2377</name>
</gene>